<feature type="domain" description="Heterokaryon incompatibility" evidence="1">
    <location>
        <begin position="218"/>
        <end position="367"/>
    </location>
</feature>
<dbReference type="Pfam" id="PF06985">
    <property type="entry name" value="HET"/>
    <property type="match status" value="1"/>
</dbReference>
<evidence type="ECO:0000313" key="2">
    <source>
        <dbReference type="EMBL" id="RDW73564.1"/>
    </source>
</evidence>
<accession>A0A3D8RI48</accession>
<dbReference type="Proteomes" id="UP000256645">
    <property type="component" value="Unassembled WGS sequence"/>
</dbReference>
<evidence type="ECO:0000313" key="3">
    <source>
        <dbReference type="Proteomes" id="UP000256645"/>
    </source>
</evidence>
<dbReference type="OrthoDB" id="5135333at2759"/>
<evidence type="ECO:0000259" key="1">
    <source>
        <dbReference type="Pfam" id="PF06985"/>
    </source>
</evidence>
<comment type="caution">
    <text evidence="2">The sequence shown here is derived from an EMBL/GenBank/DDBJ whole genome shotgun (WGS) entry which is preliminary data.</text>
</comment>
<organism evidence="2 3">
    <name type="scientific">Coleophoma cylindrospora</name>
    <dbReference type="NCBI Taxonomy" id="1849047"/>
    <lineage>
        <taxon>Eukaryota</taxon>
        <taxon>Fungi</taxon>
        <taxon>Dikarya</taxon>
        <taxon>Ascomycota</taxon>
        <taxon>Pezizomycotina</taxon>
        <taxon>Leotiomycetes</taxon>
        <taxon>Helotiales</taxon>
        <taxon>Dermateaceae</taxon>
        <taxon>Coleophoma</taxon>
    </lineage>
</organism>
<dbReference type="PANTHER" id="PTHR33112">
    <property type="entry name" value="DOMAIN PROTEIN, PUTATIVE-RELATED"/>
    <property type="match status" value="1"/>
</dbReference>
<keyword evidence="3" id="KW-1185">Reference proteome</keyword>
<dbReference type="EMBL" id="PDLM01000007">
    <property type="protein sequence ID" value="RDW73564.1"/>
    <property type="molecule type" value="Genomic_DNA"/>
</dbReference>
<reference evidence="2 3" key="1">
    <citation type="journal article" date="2018" name="IMA Fungus">
        <title>IMA Genome-F 9: Draft genome sequence of Annulohypoxylon stygium, Aspergillus mulundensis, Berkeleyomyces basicola (syn. Thielaviopsis basicola), Ceratocystis smalleyi, two Cercospora beticola strains, Coleophoma cylindrospora, Fusarium fracticaudum, Phialophora cf. hyalina, and Morchella septimelata.</title>
        <authorList>
            <person name="Wingfield B.D."/>
            <person name="Bills G.F."/>
            <person name="Dong Y."/>
            <person name="Huang W."/>
            <person name="Nel W.J."/>
            <person name="Swalarsk-Parry B.S."/>
            <person name="Vaghefi N."/>
            <person name="Wilken P.M."/>
            <person name="An Z."/>
            <person name="de Beer Z.W."/>
            <person name="De Vos L."/>
            <person name="Chen L."/>
            <person name="Duong T.A."/>
            <person name="Gao Y."/>
            <person name="Hammerbacher A."/>
            <person name="Kikkert J.R."/>
            <person name="Li Y."/>
            <person name="Li H."/>
            <person name="Li K."/>
            <person name="Li Q."/>
            <person name="Liu X."/>
            <person name="Ma X."/>
            <person name="Naidoo K."/>
            <person name="Pethybridge S.J."/>
            <person name="Sun J."/>
            <person name="Steenkamp E.T."/>
            <person name="van der Nest M.A."/>
            <person name="van Wyk S."/>
            <person name="Wingfield M.J."/>
            <person name="Xiong C."/>
            <person name="Yue Q."/>
            <person name="Zhang X."/>
        </authorList>
    </citation>
    <scope>NUCLEOTIDE SEQUENCE [LARGE SCALE GENOMIC DNA]</scope>
    <source>
        <strain evidence="2 3">BP6252</strain>
    </source>
</reference>
<dbReference type="InterPro" id="IPR010730">
    <property type="entry name" value="HET"/>
</dbReference>
<dbReference type="PANTHER" id="PTHR33112:SF12">
    <property type="entry name" value="HETEROKARYON INCOMPATIBILITY DOMAIN-CONTAINING PROTEIN"/>
    <property type="match status" value="1"/>
</dbReference>
<name>A0A3D8RI48_9HELO</name>
<sequence length="718" mass="81205">MSDADVSSQEVDGLCSNCCKVDTKGLFLGDRHPHTHHERLRTFVGNLGEILTNSSCPLCRLISSAVLARNLTAVLEESQLDSHEIDCFFEPWRADVAEGTAFLSREMQDLTATSLVLHLQVHGGEFHEQLENFTPVDIKLHSSNHFDGRPLLNGAEIAYPNANLKLAKECIQKCQELHGDTCRNYDEILSHESYRSSFLLIDIENRTVLQLDPLKVEFAALSYVWGYNQDQYASIQMDLAATKAMQCNTRTLPTTLPKTIEDAMIVCSLLELRYLWVDLFCVDQTASAQQKIQLMHMGSTYGQSTITIISAYGENSQAGLPGVQGYQEFRRQCREQVAGWELITGLPTLSDQMNESKWGTRGWTFQEGLLSTRCLIFGGYEPIFCCRKALCRESLQPSPMDYESDVSLDISMGQLEHFPLSTSIFHSKDLRADEWTFGDYTQIVKGYLLRDLTRNSDTLTALTGYLEIVTQRTGVQFIWGLPADQLVDGLAWFGRCYSWLRVEGNPSWSWAGWGLSWHNWPFFASVKYNDRLFNGHLPSSVVHLSGDDYPEHRPANRVCQTSAIVSVCPGHSQKRLKIESYVAKFELEPLDLEQQLQHEGPDDAIIITPTMSIVGANGPVDIHPHGLGSRLEDLNEFTLSMPYNMSMETFQMVMTTKMDFLMLKRWRTLEEDGESFNYVLAMLVDRREGAIARRMGIMAIPAEEWDLAGAQKETVFLE</sequence>
<gene>
    <name evidence="2" type="ORF">BP6252_07471</name>
</gene>
<protein>
    <recommendedName>
        <fullName evidence="1">Heterokaryon incompatibility domain-containing protein</fullName>
    </recommendedName>
</protein>
<dbReference type="STRING" id="1849047.A0A3D8RI48"/>
<dbReference type="AlphaFoldDB" id="A0A3D8RI48"/>
<proteinExistence type="predicted"/>